<keyword evidence="2" id="KW-0408">Iron</keyword>
<gene>
    <name evidence="4" type="ORF">I4I82_32570</name>
</gene>
<proteinExistence type="inferred from homology"/>
<accession>A0ABS6UJF7</accession>
<dbReference type="EMBL" id="JADQDF010000001">
    <property type="protein sequence ID" value="MBW0132380.1"/>
    <property type="molecule type" value="Genomic_DNA"/>
</dbReference>
<dbReference type="PANTHER" id="PTHR46696:SF1">
    <property type="entry name" value="CYTOCHROME P450 YJIB-RELATED"/>
    <property type="match status" value="1"/>
</dbReference>
<organism evidence="4 5">
    <name type="scientific">Pseudonocardia oceani</name>
    <dbReference type="NCBI Taxonomy" id="2792013"/>
    <lineage>
        <taxon>Bacteria</taxon>
        <taxon>Bacillati</taxon>
        <taxon>Actinomycetota</taxon>
        <taxon>Actinomycetes</taxon>
        <taxon>Pseudonocardiales</taxon>
        <taxon>Pseudonocardiaceae</taxon>
        <taxon>Pseudonocardia</taxon>
    </lineage>
</organism>
<dbReference type="PROSITE" id="PS00086">
    <property type="entry name" value="CYTOCHROME_P450"/>
    <property type="match status" value="1"/>
</dbReference>
<comment type="similarity">
    <text evidence="1 2">Belongs to the cytochrome P450 family.</text>
</comment>
<feature type="region of interest" description="Disordered" evidence="3">
    <location>
        <begin position="36"/>
        <end position="67"/>
    </location>
</feature>
<dbReference type="InterPro" id="IPR017972">
    <property type="entry name" value="Cyt_P450_CS"/>
</dbReference>
<keyword evidence="2" id="KW-0503">Monooxygenase</keyword>
<evidence type="ECO:0000313" key="4">
    <source>
        <dbReference type="EMBL" id="MBW0132380.1"/>
    </source>
</evidence>
<dbReference type="Proteomes" id="UP000694300">
    <property type="component" value="Unassembled WGS sequence"/>
</dbReference>
<keyword evidence="2" id="KW-0479">Metal-binding</keyword>
<reference evidence="4 5" key="1">
    <citation type="submission" date="2020-11" db="EMBL/GenBank/DDBJ databases">
        <title>Pseudonocardia abyssalis sp. nov. and Pseudonocardia oceani sp. nov., description and phylogenomic analysis of two novel actinomycetes isolated from the deep Southern Ocean.</title>
        <authorList>
            <person name="Parra J."/>
        </authorList>
    </citation>
    <scope>NUCLEOTIDE SEQUENCE [LARGE SCALE GENOMIC DNA]</scope>
    <source>
        <strain evidence="5">KRD185</strain>
    </source>
</reference>
<keyword evidence="5" id="KW-1185">Reference proteome</keyword>
<protein>
    <submittedName>
        <fullName evidence="4">Cytochrome P450</fullName>
    </submittedName>
</protein>
<dbReference type="Pfam" id="PF00067">
    <property type="entry name" value="p450"/>
    <property type="match status" value="1"/>
</dbReference>
<evidence type="ECO:0000256" key="3">
    <source>
        <dbReference type="SAM" id="MobiDB-lite"/>
    </source>
</evidence>
<keyword evidence="2" id="KW-0560">Oxidoreductase</keyword>
<dbReference type="CDD" id="cd00302">
    <property type="entry name" value="cytochrome_P450"/>
    <property type="match status" value="1"/>
</dbReference>
<evidence type="ECO:0000256" key="1">
    <source>
        <dbReference type="ARBA" id="ARBA00010617"/>
    </source>
</evidence>
<comment type="caution">
    <text evidence="4">The sequence shown here is derived from an EMBL/GenBank/DDBJ whole genome shotgun (WGS) entry which is preliminary data.</text>
</comment>
<name>A0ABS6UJF7_9PSEU</name>
<dbReference type="PANTHER" id="PTHR46696">
    <property type="entry name" value="P450, PUTATIVE (EUROFUNG)-RELATED"/>
    <property type="match status" value="1"/>
</dbReference>
<keyword evidence="2" id="KW-0349">Heme</keyword>
<evidence type="ECO:0000313" key="5">
    <source>
        <dbReference type="Proteomes" id="UP000694300"/>
    </source>
</evidence>
<sequence length="449" mass="45941">MGVGPDAGVVRRPPVPARARGHPVIRGFAARERRSWSGARLPLTTGTGAGAGAGAAPGSGAATGSGTATWERRVQLGAHPVAYPLVRALARIGPVVRVPRVGVVVSDAALARAVLTDTASFAKTGPGSPAALWTPVVGPSVLLNMEGAEHAALRRALADLFTPSAVAALCSRVLAGPCAELRGRLVAGEAVDLVPVAQRAAGAVIAGLVGLDARDAAGPAFAAATAVTGMVRLARPELTPRQAARGRAALARITAPAADAYREGGPGTVPGRMRELGLSEREALGAVAAFALTGTETVVSFLPRLVALLHDAGLLDALAADRGGVDACVEEALRVTVPSPVMLRRVAAPARIGTVDVVAGDRVVIATVSAARAHGGFDPDRPHPPALRRLWFGAGPHFCLGMPLAVAQVRLVLDAVLDAHGQRPLRVVRRRVARRVLIPAYREMVVRGG</sequence>
<evidence type="ECO:0000256" key="2">
    <source>
        <dbReference type="RuleBase" id="RU000461"/>
    </source>
</evidence>
<dbReference type="InterPro" id="IPR001128">
    <property type="entry name" value="Cyt_P450"/>
</dbReference>
<feature type="compositionally biased region" description="Gly residues" evidence="3">
    <location>
        <begin position="47"/>
        <end position="63"/>
    </location>
</feature>